<gene>
    <name evidence="2" type="ORF">GGQ88_000805</name>
</gene>
<dbReference type="AlphaFoldDB" id="A0A7W6EV41"/>
<evidence type="ECO:0000259" key="1">
    <source>
        <dbReference type="Pfam" id="PF07969"/>
    </source>
</evidence>
<evidence type="ECO:0000313" key="2">
    <source>
        <dbReference type="EMBL" id="MBB3859565.1"/>
    </source>
</evidence>
<protein>
    <recommendedName>
        <fullName evidence="1">Amidohydrolase 3 domain-containing protein</fullName>
    </recommendedName>
</protein>
<comment type="caution">
    <text evidence="2">The sequence shown here is derived from an EMBL/GenBank/DDBJ whole genome shotgun (WGS) entry which is preliminary data.</text>
</comment>
<dbReference type="PANTHER" id="PTHR22642">
    <property type="entry name" value="IMIDAZOLONEPROPIONASE"/>
    <property type="match status" value="1"/>
</dbReference>
<dbReference type="CDD" id="cd01300">
    <property type="entry name" value="YtcJ_like"/>
    <property type="match status" value="1"/>
</dbReference>
<organism evidence="2 3">
    <name type="scientific">Novosphingobium hassiacum</name>
    <dbReference type="NCBI Taxonomy" id="173676"/>
    <lineage>
        <taxon>Bacteria</taxon>
        <taxon>Pseudomonadati</taxon>
        <taxon>Pseudomonadota</taxon>
        <taxon>Alphaproteobacteria</taxon>
        <taxon>Sphingomonadales</taxon>
        <taxon>Sphingomonadaceae</taxon>
        <taxon>Novosphingobium</taxon>
    </lineage>
</organism>
<dbReference type="Pfam" id="PF07969">
    <property type="entry name" value="Amidohydro_3"/>
    <property type="match status" value="1"/>
</dbReference>
<dbReference type="PANTHER" id="PTHR22642:SF2">
    <property type="entry name" value="PROTEIN LONG AFTER FAR-RED 3"/>
    <property type="match status" value="1"/>
</dbReference>
<reference evidence="2 3" key="1">
    <citation type="submission" date="2020-08" db="EMBL/GenBank/DDBJ databases">
        <title>Genomic Encyclopedia of Type Strains, Phase IV (KMG-IV): sequencing the most valuable type-strain genomes for metagenomic binning, comparative biology and taxonomic classification.</title>
        <authorList>
            <person name="Goeker M."/>
        </authorList>
    </citation>
    <scope>NUCLEOTIDE SEQUENCE [LARGE SCALE GENOMIC DNA]</scope>
    <source>
        <strain evidence="2 3">DSM 14552</strain>
    </source>
</reference>
<dbReference type="InterPro" id="IPR032466">
    <property type="entry name" value="Metal_Hydrolase"/>
</dbReference>
<dbReference type="InterPro" id="IPR013108">
    <property type="entry name" value="Amidohydro_3"/>
</dbReference>
<evidence type="ECO:0000313" key="3">
    <source>
        <dbReference type="Proteomes" id="UP000562395"/>
    </source>
</evidence>
<keyword evidence="3" id="KW-1185">Reference proteome</keyword>
<feature type="domain" description="Amidohydrolase 3" evidence="1">
    <location>
        <begin position="44"/>
        <end position="531"/>
    </location>
</feature>
<dbReference type="InterPro" id="IPR011059">
    <property type="entry name" value="Metal-dep_hydrolase_composite"/>
</dbReference>
<dbReference type="SUPFAM" id="SSF51338">
    <property type="entry name" value="Composite domain of metallo-dependent hydrolases"/>
    <property type="match status" value="1"/>
</dbReference>
<sequence length="538" mass="57495">MASAPPADVLFTNAKIYTPQGWRTSLAVRDGRIMAIGRKVRAQRVVDLKGRTVMPGLYDMHVHPVLQAKGDEGRCRIPQDAGAARLMELVSACVKAAKPGEWVSGGQWQASLLQSTPITAATLDAISPDNPVMLFDVSGHSVWANSRALAAAGIGAGTPNPEGGIIERDEAGKPTGILRETASRLVTSKVPPQSTAETERQLENHLRMLAGFGVVGFVEAMAFRPDLEVYASLADRGVLKQRVQACIAFSEAGRANPEFDATVADRKTFARATFKADCIKVFADGVPTESHTGAMIDDYRGGQPNAPAKGLLLFEPGAMARNVADWDRQGITVLFHAAGDRAVRASLDAVQAARKANGMGGPMHQVGHSTFVDPADLPRFKALNTAVEYSPYLWDPQPINDDITSAVGTPRIDRVWPIRDGFDAGALVIAGSDWAVVPSPNPWIGIETAVTRRNPGGGARTFGAAQAITLQQAIAMFSINAARRMGIADKAGSLEVGKMADFLVLDRNPFSVPITHVHATRVLETWIGGERAHHSDQD</sequence>
<dbReference type="InterPro" id="IPR033932">
    <property type="entry name" value="YtcJ-like"/>
</dbReference>
<dbReference type="EMBL" id="JACICY010000001">
    <property type="protein sequence ID" value="MBB3859565.1"/>
    <property type="molecule type" value="Genomic_DNA"/>
</dbReference>
<dbReference type="SUPFAM" id="SSF51556">
    <property type="entry name" value="Metallo-dependent hydrolases"/>
    <property type="match status" value="1"/>
</dbReference>
<dbReference type="Gene3D" id="3.20.20.140">
    <property type="entry name" value="Metal-dependent hydrolases"/>
    <property type="match status" value="1"/>
</dbReference>
<dbReference type="RefSeq" id="WP_343057076.1">
    <property type="nucleotide sequence ID" value="NZ_JACICY010000001.1"/>
</dbReference>
<dbReference type="Proteomes" id="UP000562395">
    <property type="component" value="Unassembled WGS sequence"/>
</dbReference>
<name>A0A7W6EV41_9SPHN</name>
<dbReference type="Gene3D" id="3.10.310.70">
    <property type="match status" value="1"/>
</dbReference>
<proteinExistence type="predicted"/>
<dbReference type="Gene3D" id="2.30.40.10">
    <property type="entry name" value="Urease, subunit C, domain 1"/>
    <property type="match status" value="1"/>
</dbReference>
<dbReference type="GO" id="GO:0016810">
    <property type="term" value="F:hydrolase activity, acting on carbon-nitrogen (but not peptide) bonds"/>
    <property type="evidence" value="ECO:0007669"/>
    <property type="project" value="InterPro"/>
</dbReference>
<accession>A0A7W6EV41</accession>